<evidence type="ECO:0000256" key="3">
    <source>
        <dbReference type="ARBA" id="ARBA00022723"/>
    </source>
</evidence>
<keyword evidence="8" id="KW-0520">NAD</keyword>
<evidence type="ECO:0000256" key="5">
    <source>
        <dbReference type="ARBA" id="ARBA00023002"/>
    </source>
</evidence>
<protein>
    <submittedName>
        <fullName evidence="10">Ring-hydroxylating dioxygenase, large terminal subunit</fullName>
    </submittedName>
</protein>
<keyword evidence="6" id="KW-0408">Iron</keyword>
<dbReference type="EMBL" id="JH597761">
    <property type="protein sequence ID" value="EHP70229.1"/>
    <property type="molecule type" value="Genomic_DNA"/>
</dbReference>
<keyword evidence="2" id="KW-0001">2Fe-2S</keyword>
<keyword evidence="4 10" id="KW-0223">Dioxygenase</keyword>
<proteinExistence type="inferred from homology"/>
<dbReference type="GO" id="GO:0005506">
    <property type="term" value="F:iron ion binding"/>
    <property type="evidence" value="ECO:0007669"/>
    <property type="project" value="InterPro"/>
</dbReference>
<dbReference type="PANTHER" id="PTHR43756:SF1">
    <property type="entry name" value="3-PHENYLPROPIONATE_CINNAMIC ACID DIOXYGENASE SUBUNIT ALPHA"/>
    <property type="match status" value="1"/>
</dbReference>
<dbReference type="CDD" id="cd03469">
    <property type="entry name" value="Rieske_RO_Alpha_N"/>
    <property type="match status" value="1"/>
</dbReference>
<reference evidence="10 11" key="1">
    <citation type="submission" date="2012-01" db="EMBL/GenBank/DDBJ databases">
        <title>Improved High-Quality Draft sequence of Metallosphaera yellowstonensis MK1.</title>
        <authorList>
            <consortium name="US DOE Joint Genome Institute"/>
            <person name="Lucas S."/>
            <person name="Han J."/>
            <person name="Cheng J.-F."/>
            <person name="Goodwin L."/>
            <person name="Pitluck S."/>
            <person name="Peters L."/>
            <person name="Teshima H."/>
            <person name="Detter J.C."/>
            <person name="Han C."/>
            <person name="Tapia R."/>
            <person name="Land M."/>
            <person name="Hauser L."/>
            <person name="Kyrpides N."/>
            <person name="Kozubal M."/>
            <person name="Macur R.E."/>
            <person name="Jay Z."/>
            <person name="Inskeep W."/>
            <person name="Woyke T."/>
        </authorList>
    </citation>
    <scope>NUCLEOTIDE SEQUENCE [LARGE SCALE GENOMIC DNA]</scope>
    <source>
        <strain evidence="10 11">MK1</strain>
    </source>
</reference>
<dbReference type="Pfam" id="PF00355">
    <property type="entry name" value="Rieske"/>
    <property type="match status" value="1"/>
</dbReference>
<evidence type="ECO:0000256" key="4">
    <source>
        <dbReference type="ARBA" id="ARBA00022964"/>
    </source>
</evidence>
<evidence type="ECO:0000256" key="8">
    <source>
        <dbReference type="ARBA" id="ARBA00023027"/>
    </source>
</evidence>
<evidence type="ECO:0000313" key="11">
    <source>
        <dbReference type="Proteomes" id="UP000003980"/>
    </source>
</evidence>
<dbReference type="InterPro" id="IPR015881">
    <property type="entry name" value="ARHD_Rieske_2Fe_2S"/>
</dbReference>
<dbReference type="AlphaFoldDB" id="H2C1V8"/>
<dbReference type="eggNOG" id="arCOG07775">
    <property type="taxonomic scope" value="Archaea"/>
</dbReference>
<dbReference type="InterPro" id="IPR015879">
    <property type="entry name" value="Ring_hydroxy_dOase_asu_C_dom"/>
</dbReference>
<feature type="domain" description="Rieske" evidence="9">
    <location>
        <begin position="46"/>
        <end position="143"/>
    </location>
</feature>
<gene>
    <name evidence="10" type="ORF">MetMK1DRAFT_00007310</name>
</gene>
<keyword evidence="11" id="KW-1185">Reference proteome</keyword>
<evidence type="ECO:0000256" key="1">
    <source>
        <dbReference type="ARBA" id="ARBA00008751"/>
    </source>
</evidence>
<name>H2C1V8_9CREN</name>
<evidence type="ECO:0000256" key="6">
    <source>
        <dbReference type="ARBA" id="ARBA00023004"/>
    </source>
</evidence>
<evidence type="ECO:0000313" key="10">
    <source>
        <dbReference type="EMBL" id="EHP70229.1"/>
    </source>
</evidence>
<dbReference type="RefSeq" id="WP_009070774.1">
    <property type="nucleotide sequence ID" value="NZ_JH597761.1"/>
</dbReference>
<sequence>MSGFNSIEDLIRYDKSKGTFRVSTRIYTDPKIFELEMEKIFYGGWVFLGHESQLKEPNDYVTTHIGSVPVILVRTEEGEIVGLVNRCRHRGSVVCLTRMGNSKFFRCPYHGWTYSNDGRLVGIPDREGYPKTFDVEDLNLTRIRIANKYGFIFGSLAEDPPSIEEHLGSAESFLRVLGNKYPKGIRLLEGYMSAKIRANWKILLEGSVDHYHVPFAHESTTEALKNVVGRRIDLRAMNSVAHIGNGHQVLIVHRETAQFGWEDSWYLRESKLTDFEKLWDSQNKFRIAIFPNVIIWGPNAPDRFIQIIRPISPEYSELTTYFYLPVDGPKEYREYGIVKKDRWKMINLLHSPAGLNQPDDQAVWEFSQIGAGNSLGSNQYNDLSRGLHRENEEWRLKRLENFSRVDRIGAGTDDTAIRGFYEWWAKLLFGKEI</sequence>
<accession>H2C1V8</accession>
<dbReference type="Gene3D" id="3.90.380.10">
    <property type="entry name" value="Naphthalene 1,2-dioxygenase Alpha Subunit, Chain A, domain 1"/>
    <property type="match status" value="1"/>
</dbReference>
<dbReference type="Gene3D" id="2.102.10.10">
    <property type="entry name" value="Rieske [2Fe-2S] iron-sulphur domain"/>
    <property type="match status" value="1"/>
</dbReference>
<evidence type="ECO:0000256" key="7">
    <source>
        <dbReference type="ARBA" id="ARBA00023014"/>
    </source>
</evidence>
<comment type="similarity">
    <text evidence="1">Belongs to the bacterial ring-hydroxylating dioxygenase alpha subunit family.</text>
</comment>
<dbReference type="SUPFAM" id="SSF55961">
    <property type="entry name" value="Bet v1-like"/>
    <property type="match status" value="1"/>
</dbReference>
<dbReference type="GO" id="GO:0051537">
    <property type="term" value="F:2 iron, 2 sulfur cluster binding"/>
    <property type="evidence" value="ECO:0007669"/>
    <property type="project" value="UniProtKB-KW"/>
</dbReference>
<evidence type="ECO:0000256" key="2">
    <source>
        <dbReference type="ARBA" id="ARBA00022714"/>
    </source>
</evidence>
<evidence type="ECO:0000259" key="9">
    <source>
        <dbReference type="PROSITE" id="PS51296"/>
    </source>
</evidence>
<dbReference type="GO" id="GO:0051213">
    <property type="term" value="F:dioxygenase activity"/>
    <property type="evidence" value="ECO:0007669"/>
    <property type="project" value="UniProtKB-KW"/>
</dbReference>
<dbReference type="OrthoDB" id="6837at2157"/>
<dbReference type="InterPro" id="IPR036922">
    <property type="entry name" value="Rieske_2Fe-2S_sf"/>
</dbReference>
<dbReference type="InterPro" id="IPR017941">
    <property type="entry name" value="Rieske_2Fe-2S"/>
</dbReference>
<organism evidence="10 11">
    <name type="scientific">Metallosphaera yellowstonensis MK1</name>
    <dbReference type="NCBI Taxonomy" id="671065"/>
    <lineage>
        <taxon>Archaea</taxon>
        <taxon>Thermoproteota</taxon>
        <taxon>Thermoprotei</taxon>
        <taxon>Sulfolobales</taxon>
        <taxon>Sulfolobaceae</taxon>
        <taxon>Metallosphaera</taxon>
    </lineage>
</organism>
<dbReference type="PANTHER" id="PTHR43756">
    <property type="entry name" value="CHOLINE MONOOXYGENASE, CHLOROPLASTIC"/>
    <property type="match status" value="1"/>
</dbReference>
<keyword evidence="7" id="KW-0411">Iron-sulfur</keyword>
<dbReference type="SMR" id="H2C1V8"/>
<dbReference type="PROSITE" id="PS00570">
    <property type="entry name" value="RING_HYDROXYL_ALPHA"/>
    <property type="match status" value="1"/>
</dbReference>
<dbReference type="STRING" id="671065.MetMK1DRAFT_00007310"/>
<keyword evidence="3" id="KW-0479">Metal-binding</keyword>
<dbReference type="PRINTS" id="PR00090">
    <property type="entry name" value="RNGDIOXGNASE"/>
</dbReference>
<dbReference type="SUPFAM" id="SSF50022">
    <property type="entry name" value="ISP domain"/>
    <property type="match status" value="1"/>
</dbReference>
<dbReference type="Pfam" id="PF00848">
    <property type="entry name" value="Ring_hydroxyl_A"/>
    <property type="match status" value="1"/>
</dbReference>
<dbReference type="Proteomes" id="UP000003980">
    <property type="component" value="Unassembled WGS sequence"/>
</dbReference>
<dbReference type="InterPro" id="IPR001663">
    <property type="entry name" value="Rng_hydr_dOase-A"/>
</dbReference>
<dbReference type="PROSITE" id="PS51296">
    <property type="entry name" value="RIESKE"/>
    <property type="match status" value="1"/>
</dbReference>
<keyword evidence="5" id="KW-0560">Oxidoreductase</keyword>
<dbReference type="HOGENOM" id="CLU_026244_4_1_2"/>